<name>A0ABN9Y325_9DINO</name>
<reference evidence="2" key="1">
    <citation type="submission" date="2023-10" db="EMBL/GenBank/DDBJ databases">
        <authorList>
            <person name="Chen Y."/>
            <person name="Shah S."/>
            <person name="Dougan E. K."/>
            <person name="Thang M."/>
            <person name="Chan C."/>
        </authorList>
    </citation>
    <scope>NUCLEOTIDE SEQUENCE [LARGE SCALE GENOMIC DNA]</scope>
</reference>
<organism evidence="2 3">
    <name type="scientific">Prorocentrum cordatum</name>
    <dbReference type="NCBI Taxonomy" id="2364126"/>
    <lineage>
        <taxon>Eukaryota</taxon>
        <taxon>Sar</taxon>
        <taxon>Alveolata</taxon>
        <taxon>Dinophyceae</taxon>
        <taxon>Prorocentrales</taxon>
        <taxon>Prorocentraceae</taxon>
        <taxon>Prorocentrum</taxon>
    </lineage>
</organism>
<feature type="signal peptide" evidence="1">
    <location>
        <begin position="1"/>
        <end position="20"/>
    </location>
</feature>
<feature type="chain" id="PRO_5046924763" description="Secreted protein" evidence="1">
    <location>
        <begin position="21"/>
        <end position="107"/>
    </location>
</feature>
<evidence type="ECO:0008006" key="4">
    <source>
        <dbReference type="Google" id="ProtNLM"/>
    </source>
</evidence>
<gene>
    <name evidence="2" type="ORF">PCOR1329_LOCUS82064</name>
</gene>
<evidence type="ECO:0000256" key="1">
    <source>
        <dbReference type="SAM" id="SignalP"/>
    </source>
</evidence>
<evidence type="ECO:0000313" key="2">
    <source>
        <dbReference type="EMBL" id="CAK0906885.1"/>
    </source>
</evidence>
<sequence length="107" mass="11729">MISCTHYFLFAYLPLSCTHASGMGSLERIFARNWASGLLARYGPVHHISVEAEDFDCFLHMFLVHSTCASAPRAARVSRRSSVVAEVGSGLAPPLWDGFLSRGAFHT</sequence>
<proteinExistence type="predicted"/>
<evidence type="ECO:0000313" key="3">
    <source>
        <dbReference type="Proteomes" id="UP001189429"/>
    </source>
</evidence>
<keyword evidence="3" id="KW-1185">Reference proteome</keyword>
<protein>
    <recommendedName>
        <fullName evidence="4">Secreted protein</fullName>
    </recommendedName>
</protein>
<dbReference type="Proteomes" id="UP001189429">
    <property type="component" value="Unassembled WGS sequence"/>
</dbReference>
<comment type="caution">
    <text evidence="2">The sequence shown here is derived from an EMBL/GenBank/DDBJ whole genome shotgun (WGS) entry which is preliminary data.</text>
</comment>
<keyword evidence="1" id="KW-0732">Signal</keyword>
<dbReference type="EMBL" id="CAUYUJ010021762">
    <property type="protein sequence ID" value="CAK0906885.1"/>
    <property type="molecule type" value="Genomic_DNA"/>
</dbReference>
<accession>A0ABN9Y325</accession>